<organism evidence="1 2">
    <name type="scientific">Protea cynaroides</name>
    <dbReference type="NCBI Taxonomy" id="273540"/>
    <lineage>
        <taxon>Eukaryota</taxon>
        <taxon>Viridiplantae</taxon>
        <taxon>Streptophyta</taxon>
        <taxon>Embryophyta</taxon>
        <taxon>Tracheophyta</taxon>
        <taxon>Spermatophyta</taxon>
        <taxon>Magnoliopsida</taxon>
        <taxon>Proteales</taxon>
        <taxon>Proteaceae</taxon>
        <taxon>Protea</taxon>
    </lineage>
</organism>
<evidence type="ECO:0000313" key="1">
    <source>
        <dbReference type="EMBL" id="KAJ4982125.1"/>
    </source>
</evidence>
<accession>A0A9Q0R451</accession>
<keyword evidence="2" id="KW-1185">Reference proteome</keyword>
<reference evidence="1" key="1">
    <citation type="journal article" date="2023" name="Plant J.">
        <title>The genome of the king protea, Protea cynaroides.</title>
        <authorList>
            <person name="Chang J."/>
            <person name="Duong T.A."/>
            <person name="Schoeman C."/>
            <person name="Ma X."/>
            <person name="Roodt D."/>
            <person name="Barker N."/>
            <person name="Li Z."/>
            <person name="Van de Peer Y."/>
            <person name="Mizrachi E."/>
        </authorList>
    </citation>
    <scope>NUCLEOTIDE SEQUENCE</scope>
    <source>
        <tissue evidence="1">Young leaves</tissue>
    </source>
</reference>
<comment type="caution">
    <text evidence="1">The sequence shown here is derived from an EMBL/GenBank/DDBJ whole genome shotgun (WGS) entry which is preliminary data.</text>
</comment>
<proteinExistence type="predicted"/>
<dbReference type="Proteomes" id="UP001141806">
    <property type="component" value="Unassembled WGS sequence"/>
</dbReference>
<evidence type="ECO:0000313" key="2">
    <source>
        <dbReference type="Proteomes" id="UP001141806"/>
    </source>
</evidence>
<sequence length="188" mass="20537">MEGSDPVDTHVLGISWWEPTLLPNHPLGGKDMNPLFSSYSPWDPITIDVVSDPLDRDGNGILGRYKYIGERFSLSLLVPVKGSHKPATHAAQHLSLPVVANLTGTLRTALPSLMHALSPLLANPTVPFSCSLLFPYSNHPSTNLKKETKNQIKPLQQKGCPMNFRSDQGCSSGSITQNQREPFSLLAN</sequence>
<dbReference type="AlphaFoldDB" id="A0A9Q0R451"/>
<dbReference type="EMBL" id="JAMYWD010000001">
    <property type="protein sequence ID" value="KAJ4982125.1"/>
    <property type="molecule type" value="Genomic_DNA"/>
</dbReference>
<gene>
    <name evidence="1" type="ORF">NE237_032962</name>
</gene>
<name>A0A9Q0R451_9MAGN</name>
<protein>
    <submittedName>
        <fullName evidence="1">Uncharacterized protein</fullName>
    </submittedName>
</protein>